<dbReference type="GO" id="GO:0071978">
    <property type="term" value="P:bacterial-type flagellum-dependent swarming motility"/>
    <property type="evidence" value="ECO:0007669"/>
    <property type="project" value="TreeGrafter"/>
</dbReference>
<dbReference type="OrthoDB" id="166089at2"/>
<evidence type="ECO:0000256" key="9">
    <source>
        <dbReference type="ARBA" id="ARBA00023136"/>
    </source>
</evidence>
<evidence type="ECO:0000256" key="1">
    <source>
        <dbReference type="ARBA" id="ARBA00002254"/>
    </source>
</evidence>
<accession>A0A1M4PNF3</accession>
<comment type="similarity">
    <text evidence="3 10">Belongs to the FliL family.</text>
</comment>
<evidence type="ECO:0000256" key="8">
    <source>
        <dbReference type="ARBA" id="ARBA00022989"/>
    </source>
</evidence>
<dbReference type="GO" id="GO:0005886">
    <property type="term" value="C:plasma membrane"/>
    <property type="evidence" value="ECO:0007669"/>
    <property type="project" value="UniProtKB-SubCell"/>
</dbReference>
<evidence type="ECO:0000256" key="3">
    <source>
        <dbReference type="ARBA" id="ARBA00008281"/>
    </source>
</evidence>
<dbReference type="GO" id="GO:0009425">
    <property type="term" value="C:bacterial-type flagellum basal body"/>
    <property type="evidence" value="ECO:0007669"/>
    <property type="project" value="InterPro"/>
</dbReference>
<evidence type="ECO:0000256" key="6">
    <source>
        <dbReference type="ARBA" id="ARBA00022692"/>
    </source>
</evidence>
<feature type="transmembrane region" description="Helical" evidence="10">
    <location>
        <begin position="6"/>
        <end position="30"/>
    </location>
</feature>
<keyword evidence="5 10" id="KW-0145">Chemotaxis</keyword>
<dbReference type="PANTHER" id="PTHR35091:SF2">
    <property type="entry name" value="FLAGELLAR PROTEIN FLIL"/>
    <property type="match status" value="1"/>
</dbReference>
<keyword evidence="12" id="KW-1185">Reference proteome</keyword>
<dbReference type="PANTHER" id="PTHR35091">
    <property type="entry name" value="FLAGELLAR PROTEIN FLIL"/>
    <property type="match status" value="1"/>
</dbReference>
<evidence type="ECO:0000256" key="7">
    <source>
        <dbReference type="ARBA" id="ARBA00022779"/>
    </source>
</evidence>
<evidence type="ECO:0000256" key="10">
    <source>
        <dbReference type="RuleBase" id="RU364125"/>
    </source>
</evidence>
<keyword evidence="6 10" id="KW-0812">Transmembrane</keyword>
<dbReference type="EMBL" id="LT669839">
    <property type="protein sequence ID" value="SHD77023.1"/>
    <property type="molecule type" value="Genomic_DNA"/>
</dbReference>
<proteinExistence type="inferred from homology"/>
<name>A0A1M4PNF3_9FIRM</name>
<dbReference type="RefSeq" id="WP_025641091.1">
    <property type="nucleotide sequence ID" value="NZ_LT669839.1"/>
</dbReference>
<keyword evidence="11" id="KW-0282">Flagellum</keyword>
<keyword evidence="11" id="KW-0966">Cell projection</keyword>
<keyword evidence="7 10" id="KW-0283">Flagellar rotation</keyword>
<dbReference type="AlphaFoldDB" id="A0A1M4PNF3"/>
<dbReference type="GO" id="GO:0006935">
    <property type="term" value="P:chemotaxis"/>
    <property type="evidence" value="ECO:0007669"/>
    <property type="project" value="UniProtKB-KW"/>
</dbReference>
<evidence type="ECO:0000313" key="11">
    <source>
        <dbReference type="EMBL" id="SHD77023.1"/>
    </source>
</evidence>
<keyword evidence="11" id="KW-0969">Cilium</keyword>
<keyword evidence="4 10" id="KW-1003">Cell membrane</keyword>
<sequence>MNNRNIILIIILVVVIIFAILGVVLGVTYYRNSKVNDSSGKQVETFNLTLDDMYCNIKDSKKIMKVKITIETSNKKTLDMLGEKQFLIRDDINKIIRNKTEDEIQGEEGQVGLQKEIKESLVKLFNNSTITNIYFNDLIIQ</sequence>
<organism evidence="11 12">
    <name type="scientific">[Clostridium] ultunense Esp</name>
    <dbReference type="NCBI Taxonomy" id="1288971"/>
    <lineage>
        <taxon>Bacteria</taxon>
        <taxon>Bacillati</taxon>
        <taxon>Bacillota</taxon>
        <taxon>Tissierellia</taxon>
        <taxon>Tissierellales</taxon>
        <taxon>Tepidimicrobiaceae</taxon>
        <taxon>Schnuerera</taxon>
    </lineage>
</organism>
<evidence type="ECO:0000256" key="4">
    <source>
        <dbReference type="ARBA" id="ARBA00022475"/>
    </source>
</evidence>
<reference evidence="11 12" key="1">
    <citation type="submission" date="2016-11" db="EMBL/GenBank/DDBJ databases">
        <authorList>
            <person name="Manzoor S."/>
        </authorList>
    </citation>
    <scope>NUCLEOTIDE SEQUENCE [LARGE SCALE GENOMIC DNA]</scope>
    <source>
        <strain evidence="11">Clostridium ultunense strain Esp</strain>
    </source>
</reference>
<dbReference type="Pfam" id="PF03748">
    <property type="entry name" value="FliL"/>
    <property type="match status" value="1"/>
</dbReference>
<dbReference type="InterPro" id="IPR005503">
    <property type="entry name" value="FliL"/>
</dbReference>
<evidence type="ECO:0000256" key="2">
    <source>
        <dbReference type="ARBA" id="ARBA00004162"/>
    </source>
</evidence>
<dbReference type="Proteomes" id="UP000245423">
    <property type="component" value="Chromosome 1"/>
</dbReference>
<evidence type="ECO:0000313" key="12">
    <source>
        <dbReference type="Proteomes" id="UP000245423"/>
    </source>
</evidence>
<keyword evidence="9 10" id="KW-0472">Membrane</keyword>
<evidence type="ECO:0000256" key="5">
    <source>
        <dbReference type="ARBA" id="ARBA00022500"/>
    </source>
</evidence>
<keyword evidence="8 10" id="KW-1133">Transmembrane helix</keyword>
<protein>
    <recommendedName>
        <fullName evidence="10">Flagellar protein FliL</fullName>
    </recommendedName>
</protein>
<comment type="subcellular location">
    <subcellularLocation>
        <location evidence="2">Cell membrane</location>
        <topology evidence="2">Single-pass membrane protein</topology>
    </subcellularLocation>
</comment>
<comment type="function">
    <text evidence="1 10">Controls the rotational direction of flagella during chemotaxis.</text>
</comment>
<gene>
    <name evidence="11" type="ORF">CUESP1_1660</name>
</gene>